<dbReference type="PANTHER" id="PTHR24421:SF58">
    <property type="entry name" value="SIGNAL TRANSDUCTION HISTIDINE-PROTEIN KINASE_PHOSPHATASE UHPB"/>
    <property type="match status" value="1"/>
</dbReference>
<dbReference type="Gene3D" id="1.20.5.1930">
    <property type="match status" value="1"/>
</dbReference>
<keyword evidence="4 8" id="KW-0418">Kinase</keyword>
<dbReference type="OrthoDB" id="9778496at2"/>
<keyword evidence="6" id="KW-0812">Transmembrane</keyword>
<dbReference type="CDD" id="cd16917">
    <property type="entry name" value="HATPase_UhpB-NarQ-NarX-like"/>
    <property type="match status" value="1"/>
</dbReference>
<dbReference type="STRING" id="51670.SAMN04488557_0666"/>
<accession>A0A1I7MXE2</accession>
<dbReference type="EMBL" id="FPCH01000001">
    <property type="protein sequence ID" value="SFV27050.1"/>
    <property type="molecule type" value="Genomic_DNA"/>
</dbReference>
<evidence type="ECO:0000256" key="2">
    <source>
        <dbReference type="ARBA" id="ARBA00022553"/>
    </source>
</evidence>
<dbReference type="Proteomes" id="UP000199423">
    <property type="component" value="Unassembled WGS sequence"/>
</dbReference>
<dbReference type="CDD" id="cd06225">
    <property type="entry name" value="HAMP"/>
    <property type="match status" value="1"/>
</dbReference>
<comment type="subcellular location">
    <subcellularLocation>
        <location evidence="1">Membrane</location>
    </subcellularLocation>
</comment>
<dbReference type="InterPro" id="IPR011712">
    <property type="entry name" value="Sig_transdc_His_kin_sub3_dim/P"/>
</dbReference>
<dbReference type="PANTHER" id="PTHR24421">
    <property type="entry name" value="NITRATE/NITRITE SENSOR PROTEIN NARX-RELATED"/>
    <property type="match status" value="1"/>
</dbReference>
<dbReference type="PROSITE" id="PS50885">
    <property type="entry name" value="HAMP"/>
    <property type="match status" value="1"/>
</dbReference>
<feature type="domain" description="HAMP" evidence="7">
    <location>
        <begin position="179"/>
        <end position="231"/>
    </location>
</feature>
<feature type="transmembrane region" description="Helical" evidence="6">
    <location>
        <begin position="159"/>
        <end position="178"/>
    </location>
</feature>
<dbReference type="Pfam" id="PF00672">
    <property type="entry name" value="HAMP"/>
    <property type="match status" value="1"/>
</dbReference>
<dbReference type="GO" id="GO:0046983">
    <property type="term" value="F:protein dimerization activity"/>
    <property type="evidence" value="ECO:0007669"/>
    <property type="project" value="InterPro"/>
</dbReference>
<evidence type="ECO:0000256" key="3">
    <source>
        <dbReference type="ARBA" id="ARBA00022679"/>
    </source>
</evidence>
<evidence type="ECO:0000259" key="7">
    <source>
        <dbReference type="PROSITE" id="PS50885"/>
    </source>
</evidence>
<dbReference type="RefSeq" id="WP_092864159.1">
    <property type="nucleotide sequence ID" value="NZ_FPCH01000001.1"/>
</dbReference>
<evidence type="ECO:0000313" key="8">
    <source>
        <dbReference type="EMBL" id="SFV27050.1"/>
    </source>
</evidence>
<keyword evidence="6" id="KW-0472">Membrane</keyword>
<sequence length="454" mass="49275">MDLKLLLVRRIVLVALACFAFGSAYSIYWSAIAAKRQNELLAESVGRQLDLQLVRIQTALDIPKRFPDWDLVTTYALQPGQCIQLSDVNGKVIRSSCEGVNTAGVSTPDWFFAAYRHLLNAAAPAARHLSYRGTPQGEVIASSDPIATAAQAWTTISPMLGLSAFLIATLCVVTYWVIDRALAPTKEILAGLNRLAQGDLECRLPAFRLAELNRISEVFNSLSRDLSKAMADRTELARKLVDAQEQERLHIARELHDDVAQQLSGINAVAACVRSKFHRNDPTAAEDASELEAMTSELIGSLRKTLAYLRPSEIDDLGLIQSLRGLVEKHNSLAQGTTHFTLEAQGDLADLSSEASAHVYRIVQEALTNAAKHARAHNVHVKLNKYRENGADKIELAVDDDGCGITSEGKGGLGSWGIIGMRERVLALSGRFAAGPNPSGGFGLRVEFLAQPGS</sequence>
<dbReference type="InterPro" id="IPR036890">
    <property type="entry name" value="HATPase_C_sf"/>
</dbReference>
<dbReference type="InterPro" id="IPR003660">
    <property type="entry name" value="HAMP_dom"/>
</dbReference>
<dbReference type="InterPro" id="IPR003594">
    <property type="entry name" value="HATPase_dom"/>
</dbReference>
<gene>
    <name evidence="8" type="ORF">SAMN04488557_0666</name>
</gene>
<proteinExistence type="predicted"/>
<dbReference type="SMART" id="SM00304">
    <property type="entry name" value="HAMP"/>
    <property type="match status" value="1"/>
</dbReference>
<keyword evidence="2" id="KW-0597">Phosphoprotein</keyword>
<dbReference type="GO" id="GO:0016020">
    <property type="term" value="C:membrane"/>
    <property type="evidence" value="ECO:0007669"/>
    <property type="project" value="UniProtKB-SubCell"/>
</dbReference>
<evidence type="ECO:0000256" key="1">
    <source>
        <dbReference type="ARBA" id="ARBA00004370"/>
    </source>
</evidence>
<evidence type="ECO:0000313" key="9">
    <source>
        <dbReference type="Proteomes" id="UP000199423"/>
    </source>
</evidence>
<evidence type="ECO:0000256" key="6">
    <source>
        <dbReference type="SAM" id="Phobius"/>
    </source>
</evidence>
<name>A0A1I7MXE2_9HYPH</name>
<dbReference type="Pfam" id="PF07730">
    <property type="entry name" value="HisKA_3"/>
    <property type="match status" value="1"/>
</dbReference>
<keyword evidence="5" id="KW-0902">Two-component regulatory system</keyword>
<dbReference type="GO" id="GO:0000155">
    <property type="term" value="F:phosphorelay sensor kinase activity"/>
    <property type="evidence" value="ECO:0007669"/>
    <property type="project" value="InterPro"/>
</dbReference>
<dbReference type="Gene3D" id="3.30.565.10">
    <property type="entry name" value="Histidine kinase-like ATPase, C-terminal domain"/>
    <property type="match status" value="1"/>
</dbReference>
<keyword evidence="6" id="KW-1133">Transmembrane helix</keyword>
<keyword evidence="9" id="KW-1185">Reference proteome</keyword>
<dbReference type="Gene3D" id="6.10.340.10">
    <property type="match status" value="1"/>
</dbReference>
<dbReference type="InterPro" id="IPR050482">
    <property type="entry name" value="Sensor_HK_TwoCompSys"/>
</dbReference>
<reference evidence="9" key="1">
    <citation type="submission" date="2016-10" db="EMBL/GenBank/DDBJ databases">
        <authorList>
            <person name="Varghese N."/>
            <person name="Submissions S."/>
        </authorList>
    </citation>
    <scope>NUCLEOTIDE SEQUENCE [LARGE SCALE GENOMIC DNA]</scope>
    <source>
        <strain evidence="9">DSM 1565</strain>
    </source>
</reference>
<dbReference type="Pfam" id="PF02518">
    <property type="entry name" value="HATPase_c"/>
    <property type="match status" value="1"/>
</dbReference>
<dbReference type="AlphaFoldDB" id="A0A1I7MXE2"/>
<evidence type="ECO:0000256" key="4">
    <source>
        <dbReference type="ARBA" id="ARBA00022777"/>
    </source>
</evidence>
<organism evidence="8 9">
    <name type="scientific">Hyphomicrobium facile</name>
    <dbReference type="NCBI Taxonomy" id="51670"/>
    <lineage>
        <taxon>Bacteria</taxon>
        <taxon>Pseudomonadati</taxon>
        <taxon>Pseudomonadota</taxon>
        <taxon>Alphaproteobacteria</taxon>
        <taxon>Hyphomicrobiales</taxon>
        <taxon>Hyphomicrobiaceae</taxon>
        <taxon>Hyphomicrobium</taxon>
    </lineage>
</organism>
<protein>
    <submittedName>
        <fullName evidence="8">Histidine kinase-, DNA gyrase B-, and HSP90-like ATPase</fullName>
    </submittedName>
</protein>
<dbReference type="SMART" id="SM00387">
    <property type="entry name" value="HATPase_c"/>
    <property type="match status" value="1"/>
</dbReference>
<evidence type="ECO:0000256" key="5">
    <source>
        <dbReference type="ARBA" id="ARBA00023012"/>
    </source>
</evidence>
<keyword evidence="3" id="KW-0808">Transferase</keyword>
<dbReference type="SUPFAM" id="SSF55874">
    <property type="entry name" value="ATPase domain of HSP90 chaperone/DNA topoisomerase II/histidine kinase"/>
    <property type="match status" value="1"/>
</dbReference>